<dbReference type="Proteomes" id="UP000005566">
    <property type="component" value="Unassembled WGS sequence"/>
</dbReference>
<evidence type="ECO:0000313" key="2">
    <source>
        <dbReference type="Proteomes" id="UP000005566"/>
    </source>
</evidence>
<organism evidence="1 2">
    <name type="scientific">Flavobacterium frigoris (strain PS1)</name>
    <dbReference type="NCBI Taxonomy" id="1086011"/>
    <lineage>
        <taxon>Bacteria</taxon>
        <taxon>Pseudomonadati</taxon>
        <taxon>Bacteroidota</taxon>
        <taxon>Flavobacteriia</taxon>
        <taxon>Flavobacteriales</taxon>
        <taxon>Flavobacteriaceae</taxon>
        <taxon>Flavobacterium</taxon>
    </lineage>
</organism>
<accession>H7FS16</accession>
<evidence type="ECO:0000313" key="1">
    <source>
        <dbReference type="EMBL" id="EIA08443.1"/>
    </source>
</evidence>
<name>H7FS16_FLAFP</name>
<sequence length="61" mass="6978">MFSVLKFIVKSEFLVLTCVRDGSGISRFRKQGFCRRFLIGNLAYSPPDFPGFFREIGNALK</sequence>
<dbReference type="AlphaFoldDB" id="H7FS16"/>
<gene>
    <name evidence="1" type="ORF">HJ01_02165</name>
</gene>
<keyword evidence="2" id="KW-1185">Reference proteome</keyword>
<proteinExistence type="predicted"/>
<dbReference type="PATRIC" id="fig|1086011.3.peg.2120"/>
<comment type="caution">
    <text evidence="1">The sequence shown here is derived from an EMBL/GenBank/DDBJ whole genome shotgun (WGS) entry which is preliminary data.</text>
</comment>
<protein>
    <submittedName>
        <fullName evidence="1">Uncharacterized protein</fullName>
    </submittedName>
</protein>
<dbReference type="EMBL" id="AHKF01000018">
    <property type="protein sequence ID" value="EIA08443.1"/>
    <property type="molecule type" value="Genomic_DNA"/>
</dbReference>
<dbReference type="STRING" id="1086011.HJ01_02165"/>
<reference evidence="1 2" key="1">
    <citation type="journal article" date="2014" name="Acta Crystallogr. D">
        <title>Structure-based characterization and antifreeze properties of a hyperactive ice-binding protein from the Antarctic bacterium Flavobacterium frigoris PS1.</title>
        <authorList>
            <person name="Do H."/>
            <person name="Kim S.J."/>
            <person name="Kim H.J."/>
            <person name="Lee J.H."/>
        </authorList>
    </citation>
    <scope>NUCLEOTIDE SEQUENCE [LARGE SCALE GENOMIC DNA]</scope>
    <source>
        <strain evidence="1 2">PS1</strain>
    </source>
</reference>